<dbReference type="EC" id="2.7.13.3" evidence="2"/>
<reference evidence="6" key="1">
    <citation type="journal article" date="2014" name="Front. Microbiol.">
        <title>High frequency of phylogenetically diverse reductive dehalogenase-homologous genes in deep subseafloor sedimentary metagenomes.</title>
        <authorList>
            <person name="Kawai M."/>
            <person name="Futagami T."/>
            <person name="Toyoda A."/>
            <person name="Takaki Y."/>
            <person name="Nishi S."/>
            <person name="Hori S."/>
            <person name="Arai W."/>
            <person name="Tsubouchi T."/>
            <person name="Morono Y."/>
            <person name="Uchiyama I."/>
            <person name="Ito T."/>
            <person name="Fujiyama A."/>
            <person name="Inagaki F."/>
            <person name="Takami H."/>
        </authorList>
    </citation>
    <scope>NUCLEOTIDE SEQUENCE</scope>
    <source>
        <strain evidence="6">Expedition CK06-06</strain>
    </source>
</reference>
<proteinExistence type="predicted"/>
<dbReference type="PANTHER" id="PTHR43047">
    <property type="entry name" value="TWO-COMPONENT HISTIDINE PROTEIN KINASE"/>
    <property type="match status" value="1"/>
</dbReference>
<dbReference type="Pfam" id="PF02518">
    <property type="entry name" value="HATPase_c"/>
    <property type="match status" value="1"/>
</dbReference>
<name>X1EK44_9ZZZZ</name>
<dbReference type="EMBL" id="BART01033137">
    <property type="protein sequence ID" value="GAH17484.1"/>
    <property type="molecule type" value="Genomic_DNA"/>
</dbReference>
<feature type="domain" description="Histidine kinase" evidence="5">
    <location>
        <begin position="1"/>
        <end position="44"/>
    </location>
</feature>
<protein>
    <recommendedName>
        <fullName evidence="2">histidine kinase</fullName>
        <ecNumber evidence="2">2.7.13.3</ecNumber>
    </recommendedName>
</protein>
<dbReference type="Gene3D" id="3.30.565.10">
    <property type="entry name" value="Histidine kinase-like ATPase, C-terminal domain"/>
    <property type="match status" value="1"/>
</dbReference>
<evidence type="ECO:0000256" key="4">
    <source>
        <dbReference type="ARBA" id="ARBA00022777"/>
    </source>
</evidence>
<comment type="catalytic activity">
    <reaction evidence="1">
        <text>ATP + protein L-histidine = ADP + protein N-phospho-L-histidine.</text>
        <dbReference type="EC" id="2.7.13.3"/>
    </reaction>
</comment>
<evidence type="ECO:0000256" key="2">
    <source>
        <dbReference type="ARBA" id="ARBA00012438"/>
    </source>
</evidence>
<dbReference type="PRINTS" id="PR00344">
    <property type="entry name" value="BCTRLSENSOR"/>
</dbReference>
<keyword evidence="3" id="KW-0808">Transferase</keyword>
<dbReference type="InterPro" id="IPR003594">
    <property type="entry name" value="HATPase_dom"/>
</dbReference>
<sequence length="59" mass="6101">GKKEGTGLGLALTKQLVELCGGKIWVESKYGKGSKFTFTLPLAEGLLEGSGAVSKSDSQ</sequence>
<dbReference type="GO" id="GO:0005886">
    <property type="term" value="C:plasma membrane"/>
    <property type="evidence" value="ECO:0007669"/>
    <property type="project" value="TreeGrafter"/>
</dbReference>
<dbReference type="SUPFAM" id="SSF55874">
    <property type="entry name" value="ATPase domain of HSP90 chaperone/DNA topoisomerase II/histidine kinase"/>
    <property type="match status" value="1"/>
</dbReference>
<organism evidence="6">
    <name type="scientific">marine sediment metagenome</name>
    <dbReference type="NCBI Taxonomy" id="412755"/>
    <lineage>
        <taxon>unclassified sequences</taxon>
        <taxon>metagenomes</taxon>
        <taxon>ecological metagenomes</taxon>
    </lineage>
</organism>
<dbReference type="GO" id="GO:0009927">
    <property type="term" value="F:histidine phosphotransfer kinase activity"/>
    <property type="evidence" value="ECO:0007669"/>
    <property type="project" value="TreeGrafter"/>
</dbReference>
<dbReference type="PANTHER" id="PTHR43047:SF72">
    <property type="entry name" value="OSMOSENSING HISTIDINE PROTEIN KINASE SLN1"/>
    <property type="match status" value="1"/>
</dbReference>
<evidence type="ECO:0000313" key="6">
    <source>
        <dbReference type="EMBL" id="GAH17484.1"/>
    </source>
</evidence>
<dbReference type="PROSITE" id="PS50109">
    <property type="entry name" value="HIS_KIN"/>
    <property type="match status" value="1"/>
</dbReference>
<gene>
    <name evidence="6" type="ORF">S01H4_57046</name>
</gene>
<accession>X1EK44</accession>
<evidence type="ECO:0000256" key="3">
    <source>
        <dbReference type="ARBA" id="ARBA00022679"/>
    </source>
</evidence>
<dbReference type="InterPro" id="IPR005467">
    <property type="entry name" value="His_kinase_dom"/>
</dbReference>
<dbReference type="InterPro" id="IPR036890">
    <property type="entry name" value="HATPase_C_sf"/>
</dbReference>
<evidence type="ECO:0000259" key="5">
    <source>
        <dbReference type="PROSITE" id="PS50109"/>
    </source>
</evidence>
<keyword evidence="4" id="KW-0418">Kinase</keyword>
<comment type="caution">
    <text evidence="6">The sequence shown here is derived from an EMBL/GenBank/DDBJ whole genome shotgun (WGS) entry which is preliminary data.</text>
</comment>
<dbReference type="AlphaFoldDB" id="X1EK44"/>
<dbReference type="GO" id="GO:0000155">
    <property type="term" value="F:phosphorelay sensor kinase activity"/>
    <property type="evidence" value="ECO:0007669"/>
    <property type="project" value="TreeGrafter"/>
</dbReference>
<evidence type="ECO:0000256" key="1">
    <source>
        <dbReference type="ARBA" id="ARBA00000085"/>
    </source>
</evidence>
<feature type="non-terminal residue" evidence="6">
    <location>
        <position position="1"/>
    </location>
</feature>
<dbReference type="InterPro" id="IPR004358">
    <property type="entry name" value="Sig_transdc_His_kin-like_C"/>
</dbReference>